<keyword evidence="2" id="KW-0732">Signal</keyword>
<comment type="caution">
    <text evidence="3">The sequence shown here is derived from an EMBL/GenBank/DDBJ whole genome shotgun (WGS) entry which is preliminary data.</text>
</comment>
<evidence type="ECO:0000256" key="2">
    <source>
        <dbReference type="SAM" id="SignalP"/>
    </source>
</evidence>
<feature type="signal peptide" evidence="2">
    <location>
        <begin position="1"/>
        <end position="22"/>
    </location>
</feature>
<dbReference type="PANTHER" id="PTHR33512:SF7">
    <property type="entry name" value="LEGUME LECTIN DOMAIN-CONTAINING PROTEIN"/>
    <property type="match status" value="1"/>
</dbReference>
<gene>
    <name evidence="3" type="ORF">LIER_37783</name>
</gene>
<sequence length="298" mass="33516">MGSKKFCFSMFLKTMMIYVVISSYVVQGEKSVFRADSLDSFIRDYSFKKMVQPRTGRVYNISLPSNFSGIYVSVVRLRSGSFWNRGVSHSFFQIPPRVLPWPPVTRFDIVYQNLGNWSSSYYNVPNHTFVAPVVGFSAYYSNSSEAAKEKILLTVMGDPIQVHFSDVEVPESSNVTVKCVRFGEDGKVELSNITNRNTCIFQSQGHFSIVVPSQERKKKKARLWKWWVIGFAVGVVALVLLVLVVAIAYKVIKANIVSKLERESEKSEALGSIWIGVSKMPSATGIRTEPVLEHSSVP</sequence>
<organism evidence="3 4">
    <name type="scientific">Lithospermum erythrorhizon</name>
    <name type="common">Purple gromwell</name>
    <name type="synonym">Lithospermum officinale var. erythrorhizon</name>
    <dbReference type="NCBI Taxonomy" id="34254"/>
    <lineage>
        <taxon>Eukaryota</taxon>
        <taxon>Viridiplantae</taxon>
        <taxon>Streptophyta</taxon>
        <taxon>Embryophyta</taxon>
        <taxon>Tracheophyta</taxon>
        <taxon>Spermatophyta</taxon>
        <taxon>Magnoliopsida</taxon>
        <taxon>eudicotyledons</taxon>
        <taxon>Gunneridae</taxon>
        <taxon>Pentapetalae</taxon>
        <taxon>asterids</taxon>
        <taxon>lamiids</taxon>
        <taxon>Boraginales</taxon>
        <taxon>Boraginaceae</taxon>
        <taxon>Boraginoideae</taxon>
        <taxon>Lithospermeae</taxon>
        <taxon>Lithospermum</taxon>
    </lineage>
</organism>
<evidence type="ECO:0000256" key="1">
    <source>
        <dbReference type="SAM" id="Phobius"/>
    </source>
</evidence>
<evidence type="ECO:0000313" key="3">
    <source>
        <dbReference type="EMBL" id="GAA0153996.1"/>
    </source>
</evidence>
<protein>
    <submittedName>
        <fullName evidence="3">Uncharacterized protein</fullName>
    </submittedName>
</protein>
<feature type="transmembrane region" description="Helical" evidence="1">
    <location>
        <begin position="226"/>
        <end position="249"/>
    </location>
</feature>
<name>A0AAV3PTG5_LITER</name>
<dbReference type="Proteomes" id="UP001454036">
    <property type="component" value="Unassembled WGS sequence"/>
</dbReference>
<evidence type="ECO:0000313" key="4">
    <source>
        <dbReference type="Proteomes" id="UP001454036"/>
    </source>
</evidence>
<dbReference type="Pfam" id="PF06697">
    <property type="entry name" value="DUF1191"/>
    <property type="match status" value="1"/>
</dbReference>
<keyword evidence="1" id="KW-0812">Transmembrane</keyword>
<accession>A0AAV3PTG5</accession>
<dbReference type="PANTHER" id="PTHR33512">
    <property type="entry name" value="PROTEIN, PUTATIVE (DUF1191)-RELATED"/>
    <property type="match status" value="1"/>
</dbReference>
<dbReference type="GO" id="GO:0016020">
    <property type="term" value="C:membrane"/>
    <property type="evidence" value="ECO:0007669"/>
    <property type="project" value="TreeGrafter"/>
</dbReference>
<dbReference type="EMBL" id="BAABME010018482">
    <property type="protein sequence ID" value="GAA0153996.1"/>
    <property type="molecule type" value="Genomic_DNA"/>
</dbReference>
<keyword evidence="4" id="KW-1185">Reference proteome</keyword>
<feature type="chain" id="PRO_5043674362" evidence="2">
    <location>
        <begin position="23"/>
        <end position="298"/>
    </location>
</feature>
<reference evidence="3 4" key="1">
    <citation type="submission" date="2024-01" db="EMBL/GenBank/DDBJ databases">
        <title>The complete chloroplast genome sequence of Lithospermum erythrorhizon: insights into the phylogenetic relationship among Boraginaceae species and the maternal lineages of purple gromwells.</title>
        <authorList>
            <person name="Okada T."/>
            <person name="Watanabe K."/>
        </authorList>
    </citation>
    <scope>NUCLEOTIDE SEQUENCE [LARGE SCALE GENOMIC DNA]</scope>
</reference>
<dbReference type="InterPro" id="IPR010605">
    <property type="entry name" value="DUF1191"/>
</dbReference>
<proteinExistence type="predicted"/>
<keyword evidence="1" id="KW-1133">Transmembrane helix</keyword>
<dbReference type="AlphaFoldDB" id="A0AAV3PTG5"/>
<keyword evidence="1" id="KW-0472">Membrane</keyword>